<sequence length="340" mass="38340">MPQASIFIVEDELIVSEDLRQTLEDLGYTVGGVAHSGEDALAGIGSALPDLVLMDVRLAGAMDGIETAGLIRDRFGLPVIFLTAHSDKANVARAKLTGPYGYLLKPFSDRELHTTIEMALSRYHLDLLTREKERTIRVLANAIPDPVMLLDRRLKILAANDAMVHNLRTDRPDEWQTPVFLPENSGRYAALLPRIAKALSTLVPGVFEEQEGDTWYEISLFPVAGPDPEDPLLLIQYHDITARKRFEEELRTGGLSQIEQNMEQFQILNDEIRNPLQAILGYVNMDCRKHQGDIIEQVRAINNLVHRLDHGWIESGKVRQFLIRHYLEEVHPGRSAQKES</sequence>
<dbReference type="OrthoDB" id="8127at2157"/>
<dbReference type="InterPro" id="IPR039420">
    <property type="entry name" value="WalR-like"/>
</dbReference>
<dbReference type="InterPro" id="IPR035965">
    <property type="entry name" value="PAS-like_dom_sf"/>
</dbReference>
<feature type="modified residue" description="4-aspartylphosphate" evidence="6">
    <location>
        <position position="55"/>
    </location>
</feature>
<dbReference type="EMBL" id="CP000780">
    <property type="protein sequence ID" value="ABS55829.1"/>
    <property type="molecule type" value="Genomic_DNA"/>
</dbReference>
<dbReference type="GO" id="GO:0000976">
    <property type="term" value="F:transcription cis-regulatory region binding"/>
    <property type="evidence" value="ECO:0007669"/>
    <property type="project" value="TreeGrafter"/>
</dbReference>
<evidence type="ECO:0000313" key="9">
    <source>
        <dbReference type="Proteomes" id="UP000002408"/>
    </source>
</evidence>
<reference evidence="9" key="1">
    <citation type="journal article" date="2015" name="Microbiology">
        <title>Genome of Methanoregula boonei 6A8 reveals adaptations to oligotrophic peatland environments.</title>
        <authorList>
            <person name="Braeuer S."/>
            <person name="Cadillo-Quiroz H."/>
            <person name="Kyrpides N."/>
            <person name="Woyke T."/>
            <person name="Goodwin L."/>
            <person name="Detter C."/>
            <person name="Podell S."/>
            <person name="Yavitt J.B."/>
            <person name="Zinder S.H."/>
        </authorList>
    </citation>
    <scope>NUCLEOTIDE SEQUENCE [LARGE SCALE GENOMIC DNA]</scope>
    <source>
        <strain evidence="9">DSM 21154 / JCM 14090 / 6A8</strain>
    </source>
</reference>
<proteinExistence type="predicted"/>
<dbReference type="InterPro" id="IPR001789">
    <property type="entry name" value="Sig_transdc_resp-reg_receiver"/>
</dbReference>
<dbReference type="SUPFAM" id="SSF52172">
    <property type="entry name" value="CheY-like"/>
    <property type="match status" value="1"/>
</dbReference>
<evidence type="ECO:0000256" key="5">
    <source>
        <dbReference type="ARBA" id="ARBA00023163"/>
    </source>
</evidence>
<dbReference type="Gene3D" id="3.30.450.20">
    <property type="entry name" value="PAS domain"/>
    <property type="match status" value="1"/>
</dbReference>
<keyword evidence="2" id="KW-0902">Two-component regulatory system</keyword>
<evidence type="ECO:0000256" key="1">
    <source>
        <dbReference type="ARBA" id="ARBA00022553"/>
    </source>
</evidence>
<dbReference type="GO" id="GO:0032993">
    <property type="term" value="C:protein-DNA complex"/>
    <property type="evidence" value="ECO:0007669"/>
    <property type="project" value="TreeGrafter"/>
</dbReference>
<keyword evidence="1 6" id="KW-0597">Phosphoprotein</keyword>
<keyword evidence="5" id="KW-0804">Transcription</keyword>
<dbReference type="eggNOG" id="arCOG06537">
    <property type="taxonomic scope" value="Archaea"/>
</dbReference>
<dbReference type="STRING" id="456442.Mboo_1311"/>
<dbReference type="GO" id="GO:0006355">
    <property type="term" value="P:regulation of DNA-templated transcription"/>
    <property type="evidence" value="ECO:0007669"/>
    <property type="project" value="TreeGrafter"/>
</dbReference>
<dbReference type="Proteomes" id="UP000002408">
    <property type="component" value="Chromosome"/>
</dbReference>
<evidence type="ECO:0000256" key="2">
    <source>
        <dbReference type="ARBA" id="ARBA00023012"/>
    </source>
</evidence>
<dbReference type="GO" id="GO:0005829">
    <property type="term" value="C:cytosol"/>
    <property type="evidence" value="ECO:0007669"/>
    <property type="project" value="TreeGrafter"/>
</dbReference>
<dbReference type="PROSITE" id="PS50110">
    <property type="entry name" value="RESPONSE_REGULATORY"/>
    <property type="match status" value="1"/>
</dbReference>
<dbReference type="Gene3D" id="3.40.50.2300">
    <property type="match status" value="1"/>
</dbReference>
<dbReference type="SUPFAM" id="SSF55785">
    <property type="entry name" value="PYP-like sensor domain (PAS domain)"/>
    <property type="match status" value="1"/>
</dbReference>
<dbReference type="SMART" id="SM00448">
    <property type="entry name" value="REC"/>
    <property type="match status" value="1"/>
</dbReference>
<dbReference type="InterPro" id="IPR011006">
    <property type="entry name" value="CheY-like_superfamily"/>
</dbReference>
<accession>A7I7W8</accession>
<organism evidence="8 9">
    <name type="scientific">Methanoregula boonei (strain DSM 21154 / JCM 14090 / 6A8)</name>
    <dbReference type="NCBI Taxonomy" id="456442"/>
    <lineage>
        <taxon>Archaea</taxon>
        <taxon>Methanobacteriati</taxon>
        <taxon>Methanobacteriota</taxon>
        <taxon>Stenosarchaea group</taxon>
        <taxon>Methanomicrobia</taxon>
        <taxon>Methanomicrobiales</taxon>
        <taxon>Methanoregulaceae</taxon>
        <taxon>Methanoregula</taxon>
    </lineage>
</organism>
<evidence type="ECO:0000256" key="4">
    <source>
        <dbReference type="ARBA" id="ARBA00023125"/>
    </source>
</evidence>
<dbReference type="PANTHER" id="PTHR48111:SF1">
    <property type="entry name" value="TWO-COMPONENT RESPONSE REGULATOR ORR33"/>
    <property type="match status" value="1"/>
</dbReference>
<dbReference type="RefSeq" id="WP_012106861.1">
    <property type="nucleotide sequence ID" value="NC_009712.1"/>
</dbReference>
<dbReference type="Pfam" id="PF08448">
    <property type="entry name" value="PAS_4"/>
    <property type="match status" value="1"/>
</dbReference>
<evidence type="ECO:0000256" key="6">
    <source>
        <dbReference type="PROSITE-ProRule" id="PRU00169"/>
    </source>
</evidence>
<gene>
    <name evidence="8" type="ordered locus">Mboo_1311</name>
</gene>
<dbReference type="KEGG" id="mbn:Mboo_1311"/>
<dbReference type="GO" id="GO:0000156">
    <property type="term" value="F:phosphorelay response regulator activity"/>
    <property type="evidence" value="ECO:0007669"/>
    <property type="project" value="TreeGrafter"/>
</dbReference>
<dbReference type="Pfam" id="PF00072">
    <property type="entry name" value="Response_reg"/>
    <property type="match status" value="1"/>
</dbReference>
<protein>
    <submittedName>
        <fullName evidence="8">Putative PAS/PAC sensor protein</fullName>
    </submittedName>
</protein>
<dbReference type="PANTHER" id="PTHR48111">
    <property type="entry name" value="REGULATOR OF RPOS"/>
    <property type="match status" value="1"/>
</dbReference>
<evidence type="ECO:0000313" key="8">
    <source>
        <dbReference type="EMBL" id="ABS55829.1"/>
    </source>
</evidence>
<dbReference type="InterPro" id="IPR013656">
    <property type="entry name" value="PAS_4"/>
</dbReference>
<keyword evidence="4" id="KW-0238">DNA-binding</keyword>
<keyword evidence="9" id="KW-1185">Reference proteome</keyword>
<name>A7I7W8_METB6</name>
<evidence type="ECO:0000256" key="3">
    <source>
        <dbReference type="ARBA" id="ARBA00023015"/>
    </source>
</evidence>
<dbReference type="GeneID" id="32154657"/>
<dbReference type="HOGENOM" id="CLU_000445_14_0_2"/>
<dbReference type="AlphaFoldDB" id="A7I7W8"/>
<keyword evidence="3" id="KW-0805">Transcription regulation</keyword>
<feature type="domain" description="Response regulatory" evidence="7">
    <location>
        <begin position="5"/>
        <end position="120"/>
    </location>
</feature>
<evidence type="ECO:0000259" key="7">
    <source>
        <dbReference type="PROSITE" id="PS50110"/>
    </source>
</evidence>
<dbReference type="CDD" id="cd17534">
    <property type="entry name" value="REC_DC-like"/>
    <property type="match status" value="1"/>
</dbReference>